<dbReference type="AlphaFoldDB" id="A0A2M8PG42"/>
<evidence type="ECO:0000256" key="6">
    <source>
        <dbReference type="SAM" id="Phobius"/>
    </source>
</evidence>
<dbReference type="SUPFAM" id="SSF52833">
    <property type="entry name" value="Thioredoxin-like"/>
    <property type="match status" value="1"/>
</dbReference>
<evidence type="ECO:0000313" key="8">
    <source>
        <dbReference type="EMBL" id="PJF36506.1"/>
    </source>
</evidence>
<dbReference type="InterPro" id="IPR012336">
    <property type="entry name" value="Thioredoxin-like_fold"/>
</dbReference>
<organism evidence="8 9">
    <name type="scientific">Candidatus Thermofonsia Clade 1 bacterium</name>
    <dbReference type="NCBI Taxonomy" id="2364210"/>
    <lineage>
        <taxon>Bacteria</taxon>
        <taxon>Bacillati</taxon>
        <taxon>Chloroflexota</taxon>
        <taxon>Candidatus Thermofontia</taxon>
        <taxon>Candidatus Thermofonsia Clade 1</taxon>
    </lineage>
</organism>
<gene>
    <name evidence="8" type="ORF">CUN49_05025</name>
</gene>
<sequence>MHSQQAPRRGQVGLLILTVSAVLIGAIAIGAALQQSQAPVAPSAAAAIKESQAPETGLPLLGEPEAPIWLVEFSNFSCPGCAQYHATMKQIVERHVSAGKVALVIAPMIFGEGEHPSYIAAQAALCAAKQGKFWAMSEALFAMHLARGGNSFTLTAVQQAAAELALDVEALSACIRAQETSQTIFKALLLAEQVGLRYTPSLLYSRDGGKTWNWFTQANGERYEAQVPLEVVDQLIAQR</sequence>
<evidence type="ECO:0000313" key="9">
    <source>
        <dbReference type="Proteomes" id="UP000229681"/>
    </source>
</evidence>
<evidence type="ECO:0000256" key="3">
    <source>
        <dbReference type="ARBA" id="ARBA00023002"/>
    </source>
</evidence>
<name>A0A2M8PG42_9CHLR</name>
<protein>
    <recommendedName>
        <fullName evidence="7">Thioredoxin domain-containing protein</fullName>
    </recommendedName>
</protein>
<dbReference type="EMBL" id="PGTM01000048">
    <property type="protein sequence ID" value="PJF36506.1"/>
    <property type="molecule type" value="Genomic_DNA"/>
</dbReference>
<reference evidence="8 9" key="1">
    <citation type="submission" date="2017-11" db="EMBL/GenBank/DDBJ databases">
        <title>Evolution of Phototrophy in the Chloroflexi Phylum Driven by Horizontal Gene Transfer.</title>
        <authorList>
            <person name="Ward L.M."/>
            <person name="Hemp J."/>
            <person name="Shih P.M."/>
            <person name="Mcglynn S.E."/>
            <person name="Fischer W."/>
        </authorList>
    </citation>
    <scope>NUCLEOTIDE SEQUENCE [LARGE SCALE GENOMIC DNA]</scope>
    <source>
        <strain evidence="8">JP3_13</strain>
    </source>
</reference>
<evidence type="ECO:0000256" key="4">
    <source>
        <dbReference type="ARBA" id="ARBA00023157"/>
    </source>
</evidence>
<evidence type="ECO:0000256" key="1">
    <source>
        <dbReference type="ARBA" id="ARBA00005791"/>
    </source>
</evidence>
<dbReference type="InterPro" id="IPR036249">
    <property type="entry name" value="Thioredoxin-like_sf"/>
</dbReference>
<dbReference type="GO" id="GO:0016491">
    <property type="term" value="F:oxidoreductase activity"/>
    <property type="evidence" value="ECO:0007669"/>
    <property type="project" value="UniProtKB-KW"/>
</dbReference>
<keyword evidence="2" id="KW-0732">Signal</keyword>
<dbReference type="PANTHER" id="PTHR13887">
    <property type="entry name" value="GLUTATHIONE S-TRANSFERASE KAPPA"/>
    <property type="match status" value="1"/>
</dbReference>
<proteinExistence type="inferred from homology"/>
<evidence type="ECO:0000256" key="5">
    <source>
        <dbReference type="ARBA" id="ARBA00023284"/>
    </source>
</evidence>
<keyword evidence="6" id="KW-1133">Transmembrane helix</keyword>
<keyword evidence="5" id="KW-0676">Redox-active center</keyword>
<evidence type="ECO:0000259" key="7">
    <source>
        <dbReference type="PROSITE" id="PS51352"/>
    </source>
</evidence>
<keyword evidence="6" id="KW-0472">Membrane</keyword>
<accession>A0A2M8PG42</accession>
<comment type="caution">
    <text evidence="8">The sequence shown here is derived from an EMBL/GenBank/DDBJ whole genome shotgun (WGS) entry which is preliminary data.</text>
</comment>
<feature type="domain" description="Thioredoxin" evidence="7">
    <location>
        <begin position="35"/>
        <end position="237"/>
    </location>
</feature>
<keyword evidence="6" id="KW-0812">Transmembrane</keyword>
<dbReference type="Pfam" id="PF13462">
    <property type="entry name" value="Thioredoxin_4"/>
    <property type="match status" value="1"/>
</dbReference>
<dbReference type="InterPro" id="IPR013766">
    <property type="entry name" value="Thioredoxin_domain"/>
</dbReference>
<dbReference type="Proteomes" id="UP000229681">
    <property type="component" value="Unassembled WGS sequence"/>
</dbReference>
<dbReference type="PANTHER" id="PTHR13887:SF14">
    <property type="entry name" value="DISULFIDE BOND FORMATION PROTEIN D"/>
    <property type="match status" value="1"/>
</dbReference>
<evidence type="ECO:0000256" key="2">
    <source>
        <dbReference type="ARBA" id="ARBA00022729"/>
    </source>
</evidence>
<dbReference type="PROSITE" id="PS51352">
    <property type="entry name" value="THIOREDOXIN_2"/>
    <property type="match status" value="1"/>
</dbReference>
<feature type="transmembrane region" description="Helical" evidence="6">
    <location>
        <begin position="12"/>
        <end position="33"/>
    </location>
</feature>
<comment type="similarity">
    <text evidence="1">Belongs to the thioredoxin family. DsbA subfamily.</text>
</comment>
<keyword evidence="4" id="KW-1015">Disulfide bond</keyword>
<keyword evidence="3" id="KW-0560">Oxidoreductase</keyword>
<dbReference type="Gene3D" id="3.40.30.10">
    <property type="entry name" value="Glutaredoxin"/>
    <property type="match status" value="1"/>
</dbReference>